<accession>A0A0W1KKA0</accession>
<dbReference type="Proteomes" id="UP000054404">
    <property type="component" value="Unassembled WGS sequence"/>
</dbReference>
<dbReference type="InterPro" id="IPR042099">
    <property type="entry name" value="ANL_N_sf"/>
</dbReference>
<organism evidence="1 3">
    <name type="scientific">Trueperella bernardiae</name>
    <dbReference type="NCBI Taxonomy" id="59561"/>
    <lineage>
        <taxon>Bacteria</taxon>
        <taxon>Bacillati</taxon>
        <taxon>Actinomycetota</taxon>
        <taxon>Actinomycetes</taxon>
        <taxon>Actinomycetales</taxon>
        <taxon>Actinomycetaceae</taxon>
        <taxon>Trueperella</taxon>
    </lineage>
</organism>
<comment type="caution">
    <text evidence="1">The sequence shown here is derived from an EMBL/GenBank/DDBJ whole genome shotgun (WGS) entry which is preliminary data.</text>
</comment>
<dbReference type="EMBL" id="LNIZ01000004">
    <property type="protein sequence ID" value="KTF04087.1"/>
    <property type="molecule type" value="Genomic_DNA"/>
</dbReference>
<keyword evidence="3" id="KW-1185">Reference proteome</keyword>
<reference evidence="2" key="2">
    <citation type="submission" date="2023-05" db="EMBL/GenBank/DDBJ databases">
        <title>Genomic Catalog of Human Bladder Bacteria.</title>
        <authorList>
            <person name="Du J."/>
        </authorList>
    </citation>
    <scope>NUCLEOTIDE SEQUENCE</scope>
    <source>
        <strain evidence="2">UMB1304A</strain>
    </source>
</reference>
<dbReference type="STRING" id="59561.AQZ59_01063"/>
<dbReference type="SUPFAM" id="SSF56801">
    <property type="entry name" value="Acetyl-CoA synthetase-like"/>
    <property type="match status" value="1"/>
</dbReference>
<dbReference type="InterPro" id="IPR017523">
    <property type="entry name" value="Rv3268"/>
</dbReference>
<dbReference type="EMBL" id="JASPDQ010000005">
    <property type="protein sequence ID" value="MDK8601486.1"/>
    <property type="molecule type" value="Genomic_DNA"/>
</dbReference>
<name>A0A0W1KKA0_9ACTO</name>
<proteinExistence type="predicted"/>
<dbReference type="Gene3D" id="3.40.50.12780">
    <property type="entry name" value="N-terminal domain of ligase-like"/>
    <property type="match status" value="1"/>
</dbReference>
<evidence type="ECO:0000313" key="2">
    <source>
        <dbReference type="EMBL" id="MDK8601486.1"/>
    </source>
</evidence>
<protein>
    <submittedName>
        <fullName evidence="2">TIGR03089 family protein</fullName>
    </submittedName>
</protein>
<reference evidence="1 3" key="1">
    <citation type="submission" date="2015-11" db="EMBL/GenBank/DDBJ databases">
        <title>Draft Genome Sequence of the Type Strain Trueperella bernardiae LCDC 89-0504T, Isolated from Blood Culture.</title>
        <authorList>
            <person name="Bernier A.-M."/>
            <person name="Bernard K."/>
        </authorList>
    </citation>
    <scope>NUCLEOTIDE SEQUENCE [LARGE SCALE GENOMIC DNA]</scope>
    <source>
        <strain evidence="1 3">LCDC 89-0504</strain>
    </source>
</reference>
<dbReference type="RefSeq" id="WP_062613622.1">
    <property type="nucleotide sequence ID" value="NZ_CALTZF010000016.1"/>
</dbReference>
<evidence type="ECO:0000313" key="1">
    <source>
        <dbReference type="EMBL" id="KTF04087.1"/>
    </source>
</evidence>
<dbReference type="PATRIC" id="fig|59561.3.peg.1053"/>
<sequence length="232" mass="23659">MSLYASLATRGTSPALTWYDSDGRLELSGKVLANHVAKIANYLRDEFGLEPGEHVALDLPLHWKTLAWALGALVAGLEVHDAVAQVPAAGATGNHAGAAGEAGPAGPASDLASDLVVTNHPERWAESAAEVVALNLDSFAFAWNGDLPAGVADGLADVMGQPDALVLAEETDNAERARGGKVIERASVLVKPTVAEATRALLAASAGGAAIVVVGEGDPARIVAAERAQILP</sequence>
<gene>
    <name evidence="1" type="ORF">AQZ59_01063</name>
    <name evidence="2" type="ORF">QP858_03295</name>
</gene>
<dbReference type="NCBIfam" id="TIGR03089">
    <property type="entry name" value="TIGR03089 family protein"/>
    <property type="match status" value="1"/>
</dbReference>
<dbReference type="Proteomes" id="UP001225576">
    <property type="component" value="Unassembled WGS sequence"/>
</dbReference>
<dbReference type="OrthoDB" id="3396763at2"/>
<dbReference type="AlphaFoldDB" id="A0A0W1KKA0"/>
<evidence type="ECO:0000313" key="3">
    <source>
        <dbReference type="Proteomes" id="UP000054404"/>
    </source>
</evidence>